<dbReference type="Gene3D" id="3.30.465.10">
    <property type="match status" value="1"/>
</dbReference>
<evidence type="ECO:0000313" key="8">
    <source>
        <dbReference type="Proteomes" id="UP001596087"/>
    </source>
</evidence>
<dbReference type="SUPFAM" id="SSF56176">
    <property type="entry name" value="FAD-binding/transporter-associated domain-like"/>
    <property type="match status" value="1"/>
</dbReference>
<keyword evidence="4" id="KW-0274">FAD</keyword>
<comment type="similarity">
    <text evidence="2">Belongs to the oxygen-dependent FAD-linked oxidoreductase family.</text>
</comment>
<dbReference type="PROSITE" id="PS51387">
    <property type="entry name" value="FAD_PCMH"/>
    <property type="match status" value="1"/>
</dbReference>
<keyword evidence="8" id="KW-1185">Reference proteome</keyword>
<protein>
    <submittedName>
        <fullName evidence="7">FAD-binding oxidoreductase</fullName>
    </submittedName>
</protein>
<dbReference type="InterPro" id="IPR006094">
    <property type="entry name" value="Oxid_FAD_bind_N"/>
</dbReference>
<dbReference type="InterPro" id="IPR016166">
    <property type="entry name" value="FAD-bd_PCMH"/>
</dbReference>
<dbReference type="Proteomes" id="UP001596087">
    <property type="component" value="Unassembled WGS sequence"/>
</dbReference>
<dbReference type="Gene3D" id="3.30.43.10">
    <property type="entry name" value="Uridine Diphospho-n-acetylenolpyruvylglucosamine Reductase, domain 2"/>
    <property type="match status" value="1"/>
</dbReference>
<dbReference type="InterPro" id="IPR016167">
    <property type="entry name" value="FAD-bd_PCMH_sub1"/>
</dbReference>
<evidence type="ECO:0000256" key="1">
    <source>
        <dbReference type="ARBA" id="ARBA00001974"/>
    </source>
</evidence>
<evidence type="ECO:0000313" key="7">
    <source>
        <dbReference type="EMBL" id="MFC5178584.1"/>
    </source>
</evidence>
<reference evidence="8" key="1">
    <citation type="journal article" date="2019" name="Int. J. Syst. Evol. Microbiol.">
        <title>The Global Catalogue of Microorganisms (GCM) 10K type strain sequencing project: providing services to taxonomists for standard genome sequencing and annotation.</title>
        <authorList>
            <consortium name="The Broad Institute Genomics Platform"/>
            <consortium name="The Broad Institute Genome Sequencing Center for Infectious Disease"/>
            <person name="Wu L."/>
            <person name="Ma J."/>
        </authorList>
    </citation>
    <scope>NUCLEOTIDE SEQUENCE [LARGE SCALE GENOMIC DNA]</scope>
    <source>
        <strain evidence="8">DFY41</strain>
    </source>
</reference>
<organism evidence="7 8">
    <name type="scientific">Nocardioides taihuensis</name>
    <dbReference type="NCBI Taxonomy" id="1835606"/>
    <lineage>
        <taxon>Bacteria</taxon>
        <taxon>Bacillati</taxon>
        <taxon>Actinomycetota</taxon>
        <taxon>Actinomycetes</taxon>
        <taxon>Propionibacteriales</taxon>
        <taxon>Nocardioidaceae</taxon>
        <taxon>Nocardioides</taxon>
    </lineage>
</organism>
<dbReference type="InterPro" id="IPR016169">
    <property type="entry name" value="FAD-bd_PCMH_sub2"/>
</dbReference>
<dbReference type="Gene3D" id="3.40.462.20">
    <property type="match status" value="1"/>
</dbReference>
<dbReference type="InterPro" id="IPR036318">
    <property type="entry name" value="FAD-bd_PCMH-like_sf"/>
</dbReference>
<dbReference type="RefSeq" id="WP_378592232.1">
    <property type="nucleotide sequence ID" value="NZ_JBHSKD010000027.1"/>
</dbReference>
<name>A0ABW0BMI5_9ACTN</name>
<accession>A0ABW0BMI5</accession>
<feature type="domain" description="FAD-binding PCMH-type" evidence="6">
    <location>
        <begin position="47"/>
        <end position="215"/>
    </location>
</feature>
<sequence>MTTTASTTASTTATPDWAALRGAVRGRLVSPDEPGWEAARTPWLVNVPQQPAAVLEVADVEDVVAAVRWAVAHGVPVAAQPRGHAPRTVLDGTLLLRTGALDEVVVDRARATARVGAGVQWGTLGAALDGTGMVALAGSNPDPTVVGLLLGGGVSWFTRKHGFTANSVVSVDLVDATGTLVHVTRTSDPDLFWAVRGGGGDFGIVVAAELALFPASEIYGGQLMWPVEHLVPVLRAFREVTATAPDELSVWAHVLHFPPLPDFPEPLRGRSFVSVALTHLGTAAAAERLLAPLRAAAPVEMDLLGPVTPGTLGDVAGEPTDPMPGLETSALLRDLDDEAIAGLAATVSDPRTCPLTIVQIRHLGGAFAHEHPGHGATSPVTEPFQLFALGVPAVPELAEAIPHGFAALHAALAHVEAGHRLPNFLADGDATASAYRPEVLERLRQIKAERDPDGVIRSNKPVLG</sequence>
<evidence type="ECO:0000259" key="6">
    <source>
        <dbReference type="PROSITE" id="PS51387"/>
    </source>
</evidence>
<dbReference type="PANTHER" id="PTHR42973:SF39">
    <property type="entry name" value="FAD-BINDING PCMH-TYPE DOMAIN-CONTAINING PROTEIN"/>
    <property type="match status" value="1"/>
</dbReference>
<comment type="caution">
    <text evidence="7">The sequence shown here is derived from an EMBL/GenBank/DDBJ whole genome shotgun (WGS) entry which is preliminary data.</text>
</comment>
<evidence type="ECO:0000256" key="4">
    <source>
        <dbReference type="ARBA" id="ARBA00022827"/>
    </source>
</evidence>
<dbReference type="PANTHER" id="PTHR42973">
    <property type="entry name" value="BINDING OXIDOREDUCTASE, PUTATIVE (AFU_ORTHOLOGUE AFUA_1G17690)-RELATED"/>
    <property type="match status" value="1"/>
</dbReference>
<proteinExistence type="inferred from homology"/>
<keyword evidence="5" id="KW-0560">Oxidoreductase</keyword>
<evidence type="ECO:0000256" key="3">
    <source>
        <dbReference type="ARBA" id="ARBA00022630"/>
    </source>
</evidence>
<keyword evidence="3" id="KW-0285">Flavoprotein</keyword>
<evidence type="ECO:0000256" key="5">
    <source>
        <dbReference type="ARBA" id="ARBA00023002"/>
    </source>
</evidence>
<comment type="cofactor">
    <cofactor evidence="1">
        <name>FAD</name>
        <dbReference type="ChEBI" id="CHEBI:57692"/>
    </cofactor>
</comment>
<gene>
    <name evidence="7" type="ORF">ACFPGP_18035</name>
</gene>
<dbReference type="InterPro" id="IPR050416">
    <property type="entry name" value="FAD-linked_Oxidoreductase"/>
</dbReference>
<evidence type="ECO:0000256" key="2">
    <source>
        <dbReference type="ARBA" id="ARBA00005466"/>
    </source>
</evidence>
<dbReference type="EMBL" id="JBHSKD010000027">
    <property type="protein sequence ID" value="MFC5178584.1"/>
    <property type="molecule type" value="Genomic_DNA"/>
</dbReference>
<dbReference type="Pfam" id="PF01565">
    <property type="entry name" value="FAD_binding_4"/>
    <property type="match status" value="1"/>
</dbReference>